<evidence type="ECO:0008006" key="3">
    <source>
        <dbReference type="Google" id="ProtNLM"/>
    </source>
</evidence>
<protein>
    <recommendedName>
        <fullName evidence="3">DUF899 domain-containing protein</fullName>
    </recommendedName>
</protein>
<organism evidence="1 2">
    <name type="scientific">Pseudonocardia hydrocarbonoxydans</name>
    <dbReference type="NCBI Taxonomy" id="76726"/>
    <lineage>
        <taxon>Bacteria</taxon>
        <taxon>Bacillati</taxon>
        <taxon>Actinomycetota</taxon>
        <taxon>Actinomycetes</taxon>
        <taxon>Pseudonocardiales</taxon>
        <taxon>Pseudonocardiaceae</taxon>
        <taxon>Pseudonocardia</taxon>
    </lineage>
</organism>
<dbReference type="OrthoDB" id="4721017at2"/>
<evidence type="ECO:0000313" key="2">
    <source>
        <dbReference type="Proteomes" id="UP000320338"/>
    </source>
</evidence>
<evidence type="ECO:0000313" key="1">
    <source>
        <dbReference type="EMBL" id="GEC21898.1"/>
    </source>
</evidence>
<dbReference type="AlphaFoldDB" id="A0A4Y3WTR1"/>
<name>A0A4Y3WTR1_9PSEU</name>
<proteinExistence type="predicted"/>
<gene>
    <name evidence="1" type="ORF">PHY01_41810</name>
</gene>
<accession>A0A4Y3WTR1</accession>
<reference evidence="1 2" key="1">
    <citation type="submission" date="2019-06" db="EMBL/GenBank/DDBJ databases">
        <title>Whole genome shotgun sequence of Pseudonocardia hydrocarbonoxydans NBRC 14498.</title>
        <authorList>
            <person name="Hosoyama A."/>
            <person name="Uohara A."/>
            <person name="Ohji S."/>
            <person name="Ichikawa N."/>
        </authorList>
    </citation>
    <scope>NUCLEOTIDE SEQUENCE [LARGE SCALE GENOMIC DNA]</scope>
    <source>
        <strain evidence="1 2">NBRC 14498</strain>
    </source>
</reference>
<dbReference type="InterPro" id="IPR010296">
    <property type="entry name" value="DUF899_thioredox"/>
</dbReference>
<dbReference type="RefSeq" id="WP_141280883.1">
    <property type="nucleotide sequence ID" value="NZ_BAAARZ010000006.1"/>
</dbReference>
<dbReference type="Proteomes" id="UP000320338">
    <property type="component" value="Unassembled WGS sequence"/>
</dbReference>
<keyword evidence="2" id="KW-1185">Reference proteome</keyword>
<dbReference type="EMBL" id="BJNG01000037">
    <property type="protein sequence ID" value="GEC21898.1"/>
    <property type="molecule type" value="Genomic_DNA"/>
</dbReference>
<sequence>MDVAKPPVVSASEWRLELARLSEREEAVAAELDALAAARKRMPMVRVERDYHFEGPDGPRSLLDLFDGRSQLILYRFFFEEGVGGWPDAGCVGCSSWADGVADLGLLHAHDVSFAMASPAPQTALTAYAERMGWTDLPWYTITTPEFVEDFDTTQWFSLNVFLRDGDEVYRTYFLQNGPMVSRIGSVSSLLDLTPYGGQIEGEDVPDDWPQAPFSFWMRRHDEYDEPAPSARL</sequence>
<comment type="caution">
    <text evidence="1">The sequence shown here is derived from an EMBL/GenBank/DDBJ whole genome shotgun (WGS) entry which is preliminary data.</text>
</comment>
<dbReference type="Pfam" id="PF05988">
    <property type="entry name" value="DUF899"/>
    <property type="match status" value="1"/>
</dbReference>